<sequence>MPQVDVDITLDESGHDLVNAKFTDDRWELNVRARASEFLTLRDIRAMDWNSRRVAKVGTSAGAGVFWCADGDGATIMIGHDEETWDLAISVPLRLVDDLVRQVESL</sequence>
<gene>
    <name evidence="1" type="ORF">EV653_0278</name>
</gene>
<dbReference type="EMBL" id="SODP01000001">
    <property type="protein sequence ID" value="TDW75157.1"/>
    <property type="molecule type" value="Genomic_DNA"/>
</dbReference>
<protein>
    <submittedName>
        <fullName evidence="1">Uncharacterized protein</fullName>
    </submittedName>
</protein>
<accession>A0A4V3GHB9</accession>
<dbReference type="Proteomes" id="UP000295146">
    <property type="component" value="Unassembled WGS sequence"/>
</dbReference>
<evidence type="ECO:0000313" key="1">
    <source>
        <dbReference type="EMBL" id="TDW75157.1"/>
    </source>
</evidence>
<keyword evidence="2" id="KW-1185">Reference proteome</keyword>
<name>A0A4V3GHB9_9ACTN</name>
<evidence type="ECO:0000313" key="2">
    <source>
        <dbReference type="Proteomes" id="UP000295146"/>
    </source>
</evidence>
<dbReference type="RefSeq" id="WP_134097129.1">
    <property type="nucleotide sequence ID" value="NZ_SODP01000001.1"/>
</dbReference>
<dbReference type="AlphaFoldDB" id="A0A4V3GHB9"/>
<organism evidence="1 2">
    <name type="scientific">Kribbella pratensis</name>
    <dbReference type="NCBI Taxonomy" id="2512112"/>
    <lineage>
        <taxon>Bacteria</taxon>
        <taxon>Bacillati</taxon>
        <taxon>Actinomycetota</taxon>
        <taxon>Actinomycetes</taxon>
        <taxon>Propionibacteriales</taxon>
        <taxon>Kribbellaceae</taxon>
        <taxon>Kribbella</taxon>
    </lineage>
</organism>
<comment type="caution">
    <text evidence="1">The sequence shown here is derived from an EMBL/GenBank/DDBJ whole genome shotgun (WGS) entry which is preliminary data.</text>
</comment>
<dbReference type="OrthoDB" id="3478358at2"/>
<reference evidence="1 2" key="1">
    <citation type="submission" date="2019-03" db="EMBL/GenBank/DDBJ databases">
        <title>Genomic Encyclopedia of Type Strains, Phase III (KMG-III): the genomes of soil and plant-associated and newly described type strains.</title>
        <authorList>
            <person name="Whitman W."/>
        </authorList>
    </citation>
    <scope>NUCLEOTIDE SEQUENCE [LARGE SCALE GENOMIC DNA]</scope>
    <source>
        <strain evidence="1 2">VKM Ac-2573</strain>
    </source>
</reference>
<proteinExistence type="predicted"/>